<dbReference type="SUPFAM" id="SSF48371">
    <property type="entry name" value="ARM repeat"/>
    <property type="match status" value="1"/>
</dbReference>
<comment type="caution">
    <text evidence="2">The sequence shown here is derived from an EMBL/GenBank/DDBJ whole genome shotgun (WGS) entry which is preliminary data.</text>
</comment>
<dbReference type="Pfam" id="PF13646">
    <property type="entry name" value="HEAT_2"/>
    <property type="match status" value="1"/>
</dbReference>
<dbReference type="GO" id="GO:0051539">
    <property type="term" value="F:4 iron, 4 sulfur cluster binding"/>
    <property type="evidence" value="ECO:0007669"/>
    <property type="project" value="UniProtKB-KW"/>
</dbReference>
<gene>
    <name evidence="2" type="ORF">ASZ90_008733</name>
</gene>
<dbReference type="EMBL" id="LNQE01001056">
    <property type="protein sequence ID" value="KUG21513.1"/>
    <property type="molecule type" value="Genomic_DNA"/>
</dbReference>
<dbReference type="Pfam" id="PF13484">
    <property type="entry name" value="Fer4_16"/>
    <property type="match status" value="1"/>
</dbReference>
<keyword evidence="1" id="KW-0004">4Fe-4S</keyword>
<organism evidence="2">
    <name type="scientific">hydrocarbon metagenome</name>
    <dbReference type="NCBI Taxonomy" id="938273"/>
    <lineage>
        <taxon>unclassified sequences</taxon>
        <taxon>metagenomes</taxon>
        <taxon>ecological metagenomes</taxon>
    </lineage>
</organism>
<keyword evidence="1" id="KW-0411">Iron-sulfur</keyword>
<dbReference type="GO" id="GO:0008616">
    <property type="term" value="P:tRNA queuosine(34) biosynthetic process"/>
    <property type="evidence" value="ECO:0007669"/>
    <property type="project" value="InterPro"/>
</dbReference>
<evidence type="ECO:0000256" key="1">
    <source>
        <dbReference type="ARBA" id="ARBA00022485"/>
    </source>
</evidence>
<dbReference type="SUPFAM" id="SSF54862">
    <property type="entry name" value="4Fe-4S ferredoxins"/>
    <property type="match status" value="1"/>
</dbReference>
<dbReference type="Gene3D" id="3.30.70.20">
    <property type="match status" value="1"/>
</dbReference>
<dbReference type="SMART" id="SM00567">
    <property type="entry name" value="EZ_HEAT"/>
    <property type="match status" value="2"/>
</dbReference>
<dbReference type="GO" id="GO:0052693">
    <property type="term" value="F:epoxyqueuosine reductase activity"/>
    <property type="evidence" value="ECO:0007669"/>
    <property type="project" value="TreeGrafter"/>
</dbReference>
<keyword evidence="1" id="KW-0479">Metal-binding</keyword>
<dbReference type="InterPro" id="IPR004155">
    <property type="entry name" value="PBS_lyase_HEAT"/>
</dbReference>
<dbReference type="InterPro" id="IPR004453">
    <property type="entry name" value="QueG"/>
</dbReference>
<evidence type="ECO:0000313" key="2">
    <source>
        <dbReference type="EMBL" id="KUG21513.1"/>
    </source>
</evidence>
<dbReference type="PANTHER" id="PTHR30002:SF4">
    <property type="entry name" value="EPOXYQUEUOSINE REDUCTASE"/>
    <property type="match status" value="1"/>
</dbReference>
<protein>
    <submittedName>
        <fullName evidence="2">Epoxyqueuosine (Oq) reductase queg</fullName>
    </submittedName>
</protein>
<proteinExistence type="predicted"/>
<reference evidence="2" key="1">
    <citation type="journal article" date="2015" name="Proc. Natl. Acad. Sci. U.S.A.">
        <title>Networks of energetic and metabolic interactions define dynamics in microbial communities.</title>
        <authorList>
            <person name="Embree M."/>
            <person name="Liu J.K."/>
            <person name="Al-Bassam M.M."/>
            <person name="Zengler K."/>
        </authorList>
    </citation>
    <scope>NUCLEOTIDE SEQUENCE</scope>
</reference>
<dbReference type="PANTHER" id="PTHR30002">
    <property type="entry name" value="EPOXYQUEUOSINE REDUCTASE"/>
    <property type="match status" value="1"/>
</dbReference>
<keyword evidence="1" id="KW-0408">Iron</keyword>
<dbReference type="InterPro" id="IPR011989">
    <property type="entry name" value="ARM-like"/>
</dbReference>
<sequence>MLTKQEIIAEAGRLKFADIGFTDAQPFDSQKEYLLAHQEEYGWAEAIGLGLLAGTDPQNILPQAKSIIVLLESYFEESYPLHLESNFGRCYLDDDRVTKDGLALRIKAFRKFLQANGIDSKVPFNLPHRLSAARAGLGTFGKNSLFYARRVARTSSFVFPIAIVIDVEYPCDESSIAIGCPEWCRNACVAACPTRALKGDGKIDPRRCISFLTYYGDGLTPLELREPMGMSIYGCDRCQDVCPRNIPWIAQEKPKNPRVSAKAANFDLSLLLSMDKSYFEQKIWPNMFYMSVDDIWRWKMNVARAMGNSLNPVYVEDLISAFRENSDERVRCMIVWALGRIGNNEAVAGLEQFSKDSEGIVTEEIRQAMKSIETRKF</sequence>
<name>A0A0W8FKY8_9ZZZZ</name>
<dbReference type="AlphaFoldDB" id="A0A0W8FKY8"/>
<dbReference type="Gene3D" id="1.25.10.10">
    <property type="entry name" value="Leucine-rich Repeat Variant"/>
    <property type="match status" value="1"/>
</dbReference>
<dbReference type="InterPro" id="IPR016024">
    <property type="entry name" value="ARM-type_fold"/>
</dbReference>
<accession>A0A0W8FKY8</accession>